<dbReference type="InterPro" id="IPR043129">
    <property type="entry name" value="ATPase_NBD"/>
</dbReference>
<evidence type="ECO:0000256" key="6">
    <source>
        <dbReference type="ARBA" id="ARBA00032446"/>
    </source>
</evidence>
<protein>
    <recommendedName>
        <fullName evidence="3">tRNA threonylcarbamoyladenosine biosynthesis protein TsaB</fullName>
    </recommendedName>
    <alternativeName>
        <fullName evidence="6">t(6)A37 threonylcarbamoyladenosine biosynthesis protein TsaB</fullName>
    </alternativeName>
</protein>
<proteinExistence type="inferred from homology"/>
<keyword evidence="8" id="KW-0645">Protease</keyword>
<dbReference type="FunFam" id="3.30.420.40:FF:000097">
    <property type="entry name" value="tRNA threonylcarbamoyladenosine biosynthesis protein TsaB"/>
    <property type="match status" value="1"/>
</dbReference>
<dbReference type="KEGG" id="fbl:Fbal_1715"/>
<dbReference type="EMBL" id="CP002209">
    <property type="protein sequence ID" value="ADN75919.1"/>
    <property type="molecule type" value="Genomic_DNA"/>
</dbReference>
<evidence type="ECO:0000256" key="1">
    <source>
        <dbReference type="ARBA" id="ARBA00004496"/>
    </source>
</evidence>
<dbReference type="PANTHER" id="PTHR11735:SF11">
    <property type="entry name" value="TRNA THREONYLCARBAMOYLADENOSINE BIOSYNTHESIS PROTEIN TSAB"/>
    <property type="match status" value="1"/>
</dbReference>
<keyword evidence="8" id="KW-0378">Hydrolase</keyword>
<evidence type="ECO:0000313" key="9">
    <source>
        <dbReference type="Proteomes" id="UP000006683"/>
    </source>
</evidence>
<dbReference type="AlphaFoldDB" id="E1SRG8"/>
<evidence type="ECO:0000256" key="5">
    <source>
        <dbReference type="ARBA" id="ARBA00022694"/>
    </source>
</evidence>
<name>E1SRG8_FERBD</name>
<dbReference type="STRING" id="550540.Fbal_1715"/>
<dbReference type="GO" id="GO:0006508">
    <property type="term" value="P:proteolysis"/>
    <property type="evidence" value="ECO:0007669"/>
    <property type="project" value="UniProtKB-KW"/>
</dbReference>
<dbReference type="InterPro" id="IPR022496">
    <property type="entry name" value="T6A_TsaB"/>
</dbReference>
<dbReference type="GeneID" id="67181922"/>
<dbReference type="CDD" id="cd24032">
    <property type="entry name" value="ASKHA_NBD_TsaB"/>
    <property type="match status" value="1"/>
</dbReference>
<evidence type="ECO:0000256" key="4">
    <source>
        <dbReference type="ARBA" id="ARBA00022490"/>
    </source>
</evidence>
<evidence type="ECO:0000313" key="8">
    <source>
        <dbReference type="EMBL" id="ADN75919.1"/>
    </source>
</evidence>
<evidence type="ECO:0000256" key="2">
    <source>
        <dbReference type="ARBA" id="ARBA00010493"/>
    </source>
</evidence>
<reference evidence="8 9" key="1">
    <citation type="journal article" date="2010" name="Stand. Genomic Sci.">
        <title>Complete genome sequence of Ferrimonas balearica type strain (PAT).</title>
        <authorList>
            <person name="Nolan M."/>
            <person name="Sikorski J."/>
            <person name="Davenport K."/>
            <person name="Lucas S."/>
            <person name="Glavina Del Rio T."/>
            <person name="Tice H."/>
            <person name="Cheng J."/>
            <person name="Goodwin L."/>
            <person name="Pitluck S."/>
            <person name="Liolios K."/>
            <person name="Ivanova N."/>
            <person name="Mavromatis K."/>
            <person name="Ovchinnikova G."/>
            <person name="Pati A."/>
            <person name="Chen A."/>
            <person name="Palaniappan K."/>
            <person name="Land M."/>
            <person name="Hauser L."/>
            <person name="Chang Y."/>
            <person name="Jeffries C."/>
            <person name="Tapia R."/>
            <person name="Brettin T."/>
            <person name="Detter J."/>
            <person name="Han C."/>
            <person name="Yasawong M."/>
            <person name="Rohde M."/>
            <person name="Tindall B."/>
            <person name="Goker M."/>
            <person name="Woyke T."/>
            <person name="Bristow J."/>
            <person name="Eisen J."/>
            <person name="Markowitz V."/>
            <person name="Hugenholtz P."/>
            <person name="Kyrpides N."/>
            <person name="Klenk H."/>
            <person name="Lapidus A."/>
        </authorList>
    </citation>
    <scope>NUCLEOTIDE SEQUENCE [LARGE SCALE GENOMIC DNA]</scope>
    <source>
        <strain evidence="9">DSM 9799 / CCM 4581 / KCTC 23876 / PAT</strain>
    </source>
</reference>
<comment type="subcellular location">
    <subcellularLocation>
        <location evidence="1">Cytoplasm</location>
    </subcellularLocation>
</comment>
<dbReference type="PANTHER" id="PTHR11735">
    <property type="entry name" value="TRNA N6-ADENOSINE THREONYLCARBAMOYLTRANSFERASE"/>
    <property type="match status" value="1"/>
</dbReference>
<dbReference type="GO" id="GO:0005829">
    <property type="term" value="C:cytosol"/>
    <property type="evidence" value="ECO:0007669"/>
    <property type="project" value="TreeGrafter"/>
</dbReference>
<dbReference type="GO" id="GO:0008233">
    <property type="term" value="F:peptidase activity"/>
    <property type="evidence" value="ECO:0007669"/>
    <property type="project" value="UniProtKB-KW"/>
</dbReference>
<dbReference type="eggNOG" id="COG1214">
    <property type="taxonomic scope" value="Bacteria"/>
</dbReference>
<organism evidence="8 9">
    <name type="scientific">Ferrimonas balearica (strain DSM 9799 / CCM 4581 / KCTC 23876 / PAT)</name>
    <dbReference type="NCBI Taxonomy" id="550540"/>
    <lineage>
        <taxon>Bacteria</taxon>
        <taxon>Pseudomonadati</taxon>
        <taxon>Pseudomonadota</taxon>
        <taxon>Gammaproteobacteria</taxon>
        <taxon>Alteromonadales</taxon>
        <taxon>Ferrimonadaceae</taxon>
        <taxon>Ferrimonas</taxon>
    </lineage>
</organism>
<dbReference type="GO" id="GO:0002949">
    <property type="term" value="P:tRNA threonylcarbamoyladenosine modification"/>
    <property type="evidence" value="ECO:0007669"/>
    <property type="project" value="InterPro"/>
</dbReference>
<dbReference type="HOGENOM" id="CLU_064886_2_0_6"/>
<feature type="domain" description="Gcp-like" evidence="7">
    <location>
        <begin position="30"/>
        <end position="220"/>
    </location>
</feature>
<comment type="similarity">
    <text evidence="2">Belongs to the KAE1 / TsaD family. TsaB subfamily.</text>
</comment>
<dbReference type="Gene3D" id="3.30.420.40">
    <property type="match status" value="2"/>
</dbReference>
<keyword evidence="5" id="KW-0819">tRNA processing</keyword>
<dbReference type="Pfam" id="PF00814">
    <property type="entry name" value="TsaD"/>
    <property type="match status" value="1"/>
</dbReference>
<accession>E1SRG8</accession>
<dbReference type="RefSeq" id="WP_013345225.1">
    <property type="nucleotide sequence ID" value="NC_014541.1"/>
</dbReference>
<dbReference type="InterPro" id="IPR000905">
    <property type="entry name" value="Gcp-like_dom"/>
</dbReference>
<keyword evidence="4" id="KW-0963">Cytoplasm</keyword>
<sequence length="227" mass="24146">MKILIIDTATENCSAALYMDGQISDQEQESPREHSQRLLPMVDGLLVEAGITLADLDAIGFGRGPGSFTGIRIGTSMMQGLALGAELPVLPISNLAAMAQAAIAEGATEVVAAIDARMGEVYFGQYRAENGLAVLVGEELVIGPDDLLAQWQLGDAVVAVGTGFETYPQLAEDARITVASHLRLPSAKLMIPLAVDAFNRGEAMPVDEVEPVYLRNNVAWKKLPGRE</sequence>
<keyword evidence="9" id="KW-1185">Reference proteome</keyword>
<dbReference type="SUPFAM" id="SSF53067">
    <property type="entry name" value="Actin-like ATPase domain"/>
    <property type="match status" value="2"/>
</dbReference>
<evidence type="ECO:0000256" key="3">
    <source>
        <dbReference type="ARBA" id="ARBA00019012"/>
    </source>
</evidence>
<dbReference type="OrthoDB" id="9809995at2"/>
<dbReference type="Proteomes" id="UP000006683">
    <property type="component" value="Chromosome"/>
</dbReference>
<dbReference type="NCBIfam" id="TIGR03725">
    <property type="entry name" value="T6A_YeaZ"/>
    <property type="match status" value="1"/>
</dbReference>
<evidence type="ECO:0000259" key="7">
    <source>
        <dbReference type="Pfam" id="PF00814"/>
    </source>
</evidence>
<gene>
    <name evidence="8" type="ordered locus">Fbal_1715</name>
</gene>